<protein>
    <submittedName>
        <fullName evidence="2">Uncharacterized protein</fullName>
    </submittedName>
</protein>
<evidence type="ECO:0000256" key="1">
    <source>
        <dbReference type="SAM" id="MobiDB-lite"/>
    </source>
</evidence>
<feature type="compositionally biased region" description="Low complexity" evidence="1">
    <location>
        <begin position="193"/>
        <end position="211"/>
    </location>
</feature>
<feature type="region of interest" description="Disordered" evidence="1">
    <location>
        <begin position="1"/>
        <end position="247"/>
    </location>
</feature>
<feature type="compositionally biased region" description="Low complexity" evidence="1">
    <location>
        <begin position="230"/>
        <end position="247"/>
    </location>
</feature>
<name>A0A401Z5W2_9ACTN</name>
<keyword evidence="3" id="KW-1185">Reference proteome</keyword>
<feature type="compositionally biased region" description="Basic residues" evidence="1">
    <location>
        <begin position="1"/>
        <end position="26"/>
    </location>
</feature>
<organism evidence="2 3">
    <name type="scientific">Embleya hyalina</name>
    <dbReference type="NCBI Taxonomy" id="516124"/>
    <lineage>
        <taxon>Bacteria</taxon>
        <taxon>Bacillati</taxon>
        <taxon>Actinomycetota</taxon>
        <taxon>Actinomycetes</taxon>
        <taxon>Kitasatosporales</taxon>
        <taxon>Streptomycetaceae</taxon>
        <taxon>Embleya</taxon>
    </lineage>
</organism>
<reference evidence="2 3" key="1">
    <citation type="submission" date="2018-12" db="EMBL/GenBank/DDBJ databases">
        <title>Draft genome sequence of Embleya hyalina NBRC 13850T.</title>
        <authorList>
            <person name="Komaki H."/>
            <person name="Hosoyama A."/>
            <person name="Kimura A."/>
            <person name="Ichikawa N."/>
            <person name="Tamura T."/>
        </authorList>
    </citation>
    <scope>NUCLEOTIDE SEQUENCE [LARGE SCALE GENOMIC DNA]</scope>
    <source>
        <strain evidence="2 3">NBRC 13850</strain>
    </source>
</reference>
<dbReference type="EMBL" id="BIFH01000060">
    <property type="protein sequence ID" value="GCE02233.1"/>
    <property type="molecule type" value="Genomic_DNA"/>
</dbReference>
<accession>A0A401Z5W2</accession>
<evidence type="ECO:0000313" key="3">
    <source>
        <dbReference type="Proteomes" id="UP000286931"/>
    </source>
</evidence>
<feature type="compositionally biased region" description="Low complexity" evidence="1">
    <location>
        <begin position="46"/>
        <end position="78"/>
    </location>
</feature>
<dbReference type="AlphaFoldDB" id="A0A401Z5W2"/>
<dbReference type="Proteomes" id="UP000286931">
    <property type="component" value="Unassembled WGS sequence"/>
</dbReference>
<comment type="caution">
    <text evidence="2">The sequence shown here is derived from an EMBL/GenBank/DDBJ whole genome shotgun (WGS) entry which is preliminary data.</text>
</comment>
<gene>
    <name evidence="2" type="ORF">EHYA_10010</name>
</gene>
<proteinExistence type="predicted"/>
<sequence length="247" mass="25939">MLARHARTSAVRPRRGHRYPGGRRPRAGSVAERLDCARSPRPWQPPRSSRQAAPTTTGPTHRTRTTRPSTAPTSTTTAAPPPDSHGTPRRHDDHGNPATVGPATRHGTRPTPRDRVRAPGASIPARRVPHGASARATRGFSIGGAGVAHRAGDRDRRARRAVRGVPGRRCPGPRPTGPEDRGGPSPARRAPVPWAGPGTGTPSATGTARPHPAVRPRARGTTPDAPPRSPAGRRPPSGSARGSWPPA</sequence>
<evidence type="ECO:0000313" key="2">
    <source>
        <dbReference type="EMBL" id="GCE02233.1"/>
    </source>
</evidence>